<organism evidence="7 8">
    <name type="scientific">Microbacterium arabinogalactanolyticum</name>
    <dbReference type="NCBI Taxonomy" id="69365"/>
    <lineage>
        <taxon>Bacteria</taxon>
        <taxon>Bacillati</taxon>
        <taxon>Actinomycetota</taxon>
        <taxon>Actinomycetes</taxon>
        <taxon>Micrococcales</taxon>
        <taxon>Microbacteriaceae</taxon>
        <taxon>Microbacterium</taxon>
    </lineage>
</organism>
<dbReference type="InterPro" id="IPR051798">
    <property type="entry name" value="Class-II_PLP-Dep_Aminotrans"/>
</dbReference>
<evidence type="ECO:0000256" key="2">
    <source>
        <dbReference type="ARBA" id="ARBA00012224"/>
    </source>
</evidence>
<dbReference type="InterPro" id="IPR015421">
    <property type="entry name" value="PyrdxlP-dep_Trfase_major"/>
</dbReference>
<comment type="cofactor">
    <cofactor evidence="1">
        <name>pyridoxal 5'-phosphate</name>
        <dbReference type="ChEBI" id="CHEBI:597326"/>
    </cofactor>
</comment>
<comment type="similarity">
    <text evidence="5">Belongs to the class-II pyridoxal-phosphate-dependent aminotransferase family. MalY/PatB cystathionine beta-lyase subfamily.</text>
</comment>
<evidence type="ECO:0000259" key="6">
    <source>
        <dbReference type="Pfam" id="PF00155"/>
    </source>
</evidence>
<dbReference type="Gene3D" id="3.40.640.10">
    <property type="entry name" value="Type I PLP-dependent aspartate aminotransferase-like (Major domain)"/>
    <property type="match status" value="1"/>
</dbReference>
<keyword evidence="4" id="KW-0456">Lyase</keyword>
<dbReference type="InterPro" id="IPR015424">
    <property type="entry name" value="PyrdxlP-dep_Trfase"/>
</dbReference>
<evidence type="ECO:0000313" key="7">
    <source>
        <dbReference type="EMBL" id="GLC83802.1"/>
    </source>
</evidence>
<dbReference type="SUPFAM" id="SSF53383">
    <property type="entry name" value="PLP-dependent transferases"/>
    <property type="match status" value="1"/>
</dbReference>
<evidence type="ECO:0000256" key="5">
    <source>
        <dbReference type="ARBA" id="ARBA00037974"/>
    </source>
</evidence>
<gene>
    <name evidence="7" type="ORF">MIAR_03900</name>
</gene>
<sequence>MTVTPIRALTLDELRERSSEKWREYPEDVLPLFVAETDFPLAPAITAALERAVRIGDTGYVASHTPLAAAYAAFAQRRFGWTVDTARIRSTADVSMGIVEILRRVIHPGERVIVNPPIYPPFFDLVDEAGGVAERVPLRDTGEGWELDLEAIEKALADGSRAVLLCNPHNPTGSVHSAESLDALARLAERYGAAVVSDEIHAPLTQPGVVFTPFLASGDAARRIGYAVTSASKAFNLAGLKCALMIAASDDTTAVLRSLPIEVEWRTGQFGMLAAVAAFSEESDEWLDGLLTTLDENRRLLADLLERHLPGARYRMPDAGYLAWVDLTGLGWGANPAKQILRQAKVALHFGPAFGAPGAGHVRVNFGTSPEILTEAIERIARARTAIDEAVSAVRA</sequence>
<evidence type="ECO:0000256" key="4">
    <source>
        <dbReference type="ARBA" id="ARBA00023239"/>
    </source>
</evidence>
<evidence type="ECO:0000256" key="3">
    <source>
        <dbReference type="ARBA" id="ARBA00022898"/>
    </source>
</evidence>
<dbReference type="Pfam" id="PF00155">
    <property type="entry name" value="Aminotran_1_2"/>
    <property type="match status" value="1"/>
</dbReference>
<name>A0ABQ5NE45_9MICO</name>
<proteinExistence type="inferred from homology"/>
<keyword evidence="3" id="KW-0663">Pyridoxal phosphate</keyword>
<dbReference type="Proteomes" id="UP001165068">
    <property type="component" value="Unassembled WGS sequence"/>
</dbReference>
<dbReference type="InterPro" id="IPR004839">
    <property type="entry name" value="Aminotransferase_I/II_large"/>
</dbReference>
<feature type="domain" description="Aminotransferase class I/classII large" evidence="6">
    <location>
        <begin position="57"/>
        <end position="380"/>
    </location>
</feature>
<dbReference type="PANTHER" id="PTHR43525:SF2">
    <property type="entry name" value="CYSTATHIONINE BETA-LYASE-RELATED"/>
    <property type="match status" value="1"/>
</dbReference>
<evidence type="ECO:0000313" key="8">
    <source>
        <dbReference type="Proteomes" id="UP001165068"/>
    </source>
</evidence>
<dbReference type="PANTHER" id="PTHR43525">
    <property type="entry name" value="PROTEIN MALY"/>
    <property type="match status" value="1"/>
</dbReference>
<dbReference type="EC" id="4.4.1.13" evidence="2"/>
<dbReference type="RefSeq" id="WP_285630450.1">
    <property type="nucleotide sequence ID" value="NZ_BAAAUK010000001.1"/>
</dbReference>
<accession>A0ABQ5NE45</accession>
<protein>
    <recommendedName>
        <fullName evidence="2">cysteine-S-conjugate beta-lyase</fullName>
        <ecNumber evidence="2">4.4.1.13</ecNumber>
    </recommendedName>
</protein>
<dbReference type="InterPro" id="IPR015422">
    <property type="entry name" value="PyrdxlP-dep_Trfase_small"/>
</dbReference>
<keyword evidence="8" id="KW-1185">Reference proteome</keyword>
<comment type="caution">
    <text evidence="7">The sequence shown here is derived from an EMBL/GenBank/DDBJ whole genome shotgun (WGS) entry which is preliminary data.</text>
</comment>
<evidence type="ECO:0000256" key="1">
    <source>
        <dbReference type="ARBA" id="ARBA00001933"/>
    </source>
</evidence>
<dbReference type="Gene3D" id="3.90.1150.10">
    <property type="entry name" value="Aspartate Aminotransferase, domain 1"/>
    <property type="match status" value="1"/>
</dbReference>
<dbReference type="EMBL" id="BRZC01000002">
    <property type="protein sequence ID" value="GLC83802.1"/>
    <property type="molecule type" value="Genomic_DNA"/>
</dbReference>
<reference evidence="7" key="1">
    <citation type="submission" date="2022-08" db="EMBL/GenBank/DDBJ databases">
        <title>Draft genome sequence of Microbacterium arabinogalactanolyticum JCM 9171.</title>
        <authorList>
            <person name="Fujita K."/>
            <person name="Ishiwata A."/>
            <person name="Fushinobu S."/>
        </authorList>
    </citation>
    <scope>NUCLEOTIDE SEQUENCE</scope>
    <source>
        <strain evidence="7">JCM 9171</strain>
    </source>
</reference>
<dbReference type="CDD" id="cd00609">
    <property type="entry name" value="AAT_like"/>
    <property type="match status" value="1"/>
</dbReference>